<reference evidence="3" key="1">
    <citation type="journal article" date="2019" name="Int. J. Syst. Evol. Microbiol.">
        <title>The Global Catalogue of Microorganisms (GCM) 10K type strain sequencing project: providing services to taxonomists for standard genome sequencing and annotation.</title>
        <authorList>
            <consortium name="The Broad Institute Genomics Platform"/>
            <consortium name="The Broad Institute Genome Sequencing Center for Infectious Disease"/>
            <person name="Wu L."/>
            <person name="Ma J."/>
        </authorList>
    </citation>
    <scope>NUCLEOTIDE SEQUENCE [LARGE SCALE GENOMIC DNA]</scope>
    <source>
        <strain evidence="3">TISTR 932</strain>
    </source>
</reference>
<dbReference type="Pfam" id="PF21846">
    <property type="entry name" value="DUF6905"/>
    <property type="match status" value="1"/>
</dbReference>
<evidence type="ECO:0000313" key="2">
    <source>
        <dbReference type="EMBL" id="MFD2729940.1"/>
    </source>
</evidence>
<name>A0ABW5TKZ0_9ENTE</name>
<comment type="caution">
    <text evidence="2">The sequence shown here is derived from an EMBL/GenBank/DDBJ whole genome shotgun (WGS) entry which is preliminary data.</text>
</comment>
<feature type="transmembrane region" description="Helical" evidence="1">
    <location>
        <begin position="59"/>
        <end position="76"/>
    </location>
</feature>
<gene>
    <name evidence="2" type="ORF">ACFSR0_11205</name>
</gene>
<keyword evidence="3" id="KW-1185">Reference proteome</keyword>
<organism evidence="2 3">
    <name type="scientific">Enterococcus camelliae</name>
    <dbReference type="NCBI Taxonomy" id="453959"/>
    <lineage>
        <taxon>Bacteria</taxon>
        <taxon>Bacillati</taxon>
        <taxon>Bacillota</taxon>
        <taxon>Bacilli</taxon>
        <taxon>Lactobacillales</taxon>
        <taxon>Enterococcaceae</taxon>
        <taxon>Enterococcus</taxon>
    </lineage>
</organism>
<proteinExistence type="predicted"/>
<keyword evidence="1" id="KW-0472">Membrane</keyword>
<feature type="transmembrane region" description="Helical" evidence="1">
    <location>
        <begin position="30"/>
        <end position="47"/>
    </location>
</feature>
<keyword evidence="1" id="KW-1133">Transmembrane helix</keyword>
<feature type="transmembrane region" description="Helical" evidence="1">
    <location>
        <begin position="88"/>
        <end position="110"/>
    </location>
</feature>
<evidence type="ECO:0000256" key="1">
    <source>
        <dbReference type="SAM" id="Phobius"/>
    </source>
</evidence>
<accession>A0ABW5TKZ0</accession>
<keyword evidence="1" id="KW-0812">Transmembrane</keyword>
<protein>
    <submittedName>
        <fullName evidence="2">Lin0368 family putative glycerol transporter subunit</fullName>
    </submittedName>
</protein>
<dbReference type="Proteomes" id="UP001597427">
    <property type="component" value="Unassembled WGS sequence"/>
</dbReference>
<feature type="transmembrane region" description="Helical" evidence="1">
    <location>
        <begin position="7"/>
        <end position="24"/>
    </location>
</feature>
<dbReference type="InterPro" id="IPR054200">
    <property type="entry name" value="DUF6905"/>
</dbReference>
<sequence>MKNVKSFIGFAFAGLFVMSSVWSTFGEGGIFYAFIGGTIIITSLWFLNHYWDLIHNHESAAFVDMAMAIGIAGIVRDTLLKGTHELVLSLPTLFFVLLGGTLAGFTAYFIEKFDQKEAKK</sequence>
<evidence type="ECO:0000313" key="3">
    <source>
        <dbReference type="Proteomes" id="UP001597427"/>
    </source>
</evidence>
<dbReference type="EMBL" id="JBHUMO010000072">
    <property type="protein sequence ID" value="MFD2729940.1"/>
    <property type="molecule type" value="Genomic_DNA"/>
</dbReference>
<dbReference type="RefSeq" id="WP_379982753.1">
    <property type="nucleotide sequence ID" value="NZ_JBHUMO010000072.1"/>
</dbReference>